<comment type="similarity">
    <text evidence="2">Belongs to the EamA transporter family.</text>
</comment>
<dbReference type="Pfam" id="PF00892">
    <property type="entry name" value="EamA"/>
    <property type="match status" value="2"/>
</dbReference>
<reference evidence="9" key="1">
    <citation type="submission" date="2016-09" db="EMBL/GenBank/DDBJ databases">
        <authorList>
            <person name="Wibberg D."/>
        </authorList>
    </citation>
    <scope>NUCLEOTIDE SEQUENCE [LARGE SCALE GENOMIC DNA]</scope>
</reference>
<evidence type="ECO:0000256" key="3">
    <source>
        <dbReference type="ARBA" id="ARBA00022692"/>
    </source>
</evidence>
<comment type="subcellular location">
    <subcellularLocation>
        <location evidence="1">Membrane</location>
        <topology evidence="1">Multi-pass membrane protein</topology>
    </subcellularLocation>
</comment>
<feature type="transmembrane region" description="Helical" evidence="6">
    <location>
        <begin position="186"/>
        <end position="207"/>
    </location>
</feature>
<dbReference type="GO" id="GO:0016020">
    <property type="term" value="C:membrane"/>
    <property type="evidence" value="ECO:0007669"/>
    <property type="project" value="UniProtKB-SubCell"/>
</dbReference>
<keyword evidence="3 6" id="KW-0812">Transmembrane</keyword>
<evidence type="ECO:0000259" key="7">
    <source>
        <dbReference type="Pfam" id="PF00892"/>
    </source>
</evidence>
<evidence type="ECO:0000313" key="8">
    <source>
        <dbReference type="EMBL" id="SCM68207.1"/>
    </source>
</evidence>
<dbReference type="InterPro" id="IPR050638">
    <property type="entry name" value="AA-Vitamin_Transporters"/>
</dbReference>
<name>A0A1M4N295_9RHOB</name>
<feature type="transmembrane region" description="Helical" evidence="6">
    <location>
        <begin position="71"/>
        <end position="92"/>
    </location>
</feature>
<sequence length="303" mass="31973">MPEVTLKSWIMVLTLGCVWGGSFLLIEIALQGISPFWLAEARLLFAAILLTAVWGALGGKVTPVKDGKNRWPYLVVVGLFSSAFPFFLLSWGQQHVTSATAGVSMAGVPLLVMPLAHFFSVGERITVMKLVGLLVGFCGVLVLLGDGLMQSSGSGLEGWGRVACLSAAACYAISSVTTRNCPPIDAYAMSAVVMIIAALAGLPVAWLKEGPPPLPDLTTLAVLSGLGLIQTAGANLLRILVIRSAGSTFMSLTNYQVPFWSMVFGALILGEALPAGLFLALGLILAGMGLSQWSHLRRLFRKA</sequence>
<feature type="transmembrane region" description="Helical" evidence="6">
    <location>
        <begin position="156"/>
        <end position="174"/>
    </location>
</feature>
<evidence type="ECO:0000256" key="1">
    <source>
        <dbReference type="ARBA" id="ARBA00004141"/>
    </source>
</evidence>
<dbReference type="AlphaFoldDB" id="A0A1M4N295"/>
<proteinExistence type="inferred from homology"/>
<feature type="domain" description="EamA" evidence="7">
    <location>
        <begin position="159"/>
        <end position="290"/>
    </location>
</feature>
<evidence type="ECO:0000256" key="6">
    <source>
        <dbReference type="SAM" id="Phobius"/>
    </source>
</evidence>
<keyword evidence="5 6" id="KW-0472">Membrane</keyword>
<evidence type="ECO:0000256" key="4">
    <source>
        <dbReference type="ARBA" id="ARBA00022989"/>
    </source>
</evidence>
<gene>
    <name evidence="8" type="ORF">KARMA_2422</name>
</gene>
<evidence type="ECO:0000256" key="2">
    <source>
        <dbReference type="ARBA" id="ARBA00007362"/>
    </source>
</evidence>
<dbReference type="SUPFAM" id="SSF103481">
    <property type="entry name" value="Multidrug resistance efflux transporter EmrE"/>
    <property type="match status" value="2"/>
</dbReference>
<feature type="transmembrane region" description="Helical" evidence="6">
    <location>
        <begin position="98"/>
        <end position="119"/>
    </location>
</feature>
<feature type="transmembrane region" description="Helical" evidence="6">
    <location>
        <begin position="219"/>
        <end position="240"/>
    </location>
</feature>
<dbReference type="PANTHER" id="PTHR32322:SF2">
    <property type="entry name" value="EAMA DOMAIN-CONTAINING PROTEIN"/>
    <property type="match status" value="1"/>
</dbReference>
<feature type="transmembrane region" description="Helical" evidence="6">
    <location>
        <begin position="126"/>
        <end position="144"/>
    </location>
</feature>
<feature type="transmembrane region" description="Helical" evidence="6">
    <location>
        <begin position="9"/>
        <end position="30"/>
    </location>
</feature>
<keyword evidence="4 6" id="KW-1133">Transmembrane helix</keyword>
<evidence type="ECO:0000313" key="9">
    <source>
        <dbReference type="Proteomes" id="UP000184085"/>
    </source>
</evidence>
<feature type="transmembrane region" description="Helical" evidence="6">
    <location>
        <begin position="36"/>
        <end position="59"/>
    </location>
</feature>
<protein>
    <submittedName>
        <fullName evidence="8">Putative DMT(Drug/metabolite transporter) superfamily permease</fullName>
    </submittedName>
</protein>
<dbReference type="Proteomes" id="UP000184085">
    <property type="component" value="Unassembled WGS sequence"/>
</dbReference>
<dbReference type="EMBL" id="FMJB01000055">
    <property type="protein sequence ID" value="SCM68207.1"/>
    <property type="molecule type" value="Genomic_DNA"/>
</dbReference>
<dbReference type="RefSeq" id="WP_072706849.1">
    <property type="nucleotide sequence ID" value="NZ_FMJB01000055.1"/>
</dbReference>
<dbReference type="PANTHER" id="PTHR32322">
    <property type="entry name" value="INNER MEMBRANE TRANSPORTER"/>
    <property type="match status" value="1"/>
</dbReference>
<evidence type="ECO:0000256" key="5">
    <source>
        <dbReference type="ARBA" id="ARBA00023136"/>
    </source>
</evidence>
<organism evidence="8 9">
    <name type="scientific">Donghicola eburneus</name>
    <dbReference type="NCBI Taxonomy" id="393278"/>
    <lineage>
        <taxon>Bacteria</taxon>
        <taxon>Pseudomonadati</taxon>
        <taxon>Pseudomonadota</taxon>
        <taxon>Alphaproteobacteria</taxon>
        <taxon>Rhodobacterales</taxon>
        <taxon>Roseobacteraceae</taxon>
        <taxon>Donghicola</taxon>
    </lineage>
</organism>
<dbReference type="InterPro" id="IPR000620">
    <property type="entry name" value="EamA_dom"/>
</dbReference>
<dbReference type="Gene3D" id="1.10.3730.20">
    <property type="match status" value="1"/>
</dbReference>
<dbReference type="InterPro" id="IPR037185">
    <property type="entry name" value="EmrE-like"/>
</dbReference>
<accession>A0A1M4N295</accession>
<keyword evidence="9" id="KW-1185">Reference proteome</keyword>
<feature type="domain" description="EamA" evidence="7">
    <location>
        <begin position="10"/>
        <end position="144"/>
    </location>
</feature>